<feature type="domain" description="FAD-binding" evidence="4">
    <location>
        <begin position="26"/>
        <end position="360"/>
    </location>
</feature>
<evidence type="ECO:0000256" key="3">
    <source>
        <dbReference type="ARBA" id="ARBA00022827"/>
    </source>
</evidence>
<keyword evidence="2" id="KW-0285">Flavoprotein</keyword>
<name>A0A261RUK4_9BORD</name>
<dbReference type="InterPro" id="IPR050641">
    <property type="entry name" value="RIFMO-like"/>
</dbReference>
<dbReference type="Gene3D" id="3.30.70.2450">
    <property type="match status" value="1"/>
</dbReference>
<comment type="cofactor">
    <cofactor evidence="1">
        <name>FAD</name>
        <dbReference type="ChEBI" id="CHEBI:57692"/>
    </cofactor>
</comment>
<dbReference type="RefSeq" id="WP_094828684.1">
    <property type="nucleotide sequence ID" value="NZ_NEVL01000006.1"/>
</dbReference>
<dbReference type="EMBL" id="NEVL01000006">
    <property type="protein sequence ID" value="OZI28758.1"/>
    <property type="molecule type" value="Genomic_DNA"/>
</dbReference>
<organism evidence="5 6">
    <name type="scientific">Bordetella genomosp. 1</name>
    <dbReference type="NCBI Taxonomy" id="1395607"/>
    <lineage>
        <taxon>Bacteria</taxon>
        <taxon>Pseudomonadati</taxon>
        <taxon>Pseudomonadota</taxon>
        <taxon>Betaproteobacteria</taxon>
        <taxon>Burkholderiales</taxon>
        <taxon>Alcaligenaceae</taxon>
        <taxon>Bordetella</taxon>
    </lineage>
</organism>
<dbReference type="NCBIfam" id="NF006002">
    <property type="entry name" value="PRK08132.1"/>
    <property type="match status" value="1"/>
</dbReference>
<protein>
    <submittedName>
        <fullName evidence="5">FAD-dependent oxidoreductase</fullName>
    </submittedName>
</protein>
<gene>
    <name evidence="5" type="ORF">CEG14_22710</name>
</gene>
<keyword evidence="3" id="KW-0274">FAD</keyword>
<dbReference type="OrthoDB" id="3443359at2"/>
<evidence type="ECO:0000313" key="5">
    <source>
        <dbReference type="EMBL" id="OZI28758.1"/>
    </source>
</evidence>
<proteinExistence type="predicted"/>
<evidence type="ECO:0000256" key="2">
    <source>
        <dbReference type="ARBA" id="ARBA00022630"/>
    </source>
</evidence>
<comment type="caution">
    <text evidence="5">The sequence shown here is derived from an EMBL/GenBank/DDBJ whole genome shotgun (WGS) entry which is preliminary data.</text>
</comment>
<dbReference type="Pfam" id="PF01494">
    <property type="entry name" value="FAD_binding_3"/>
    <property type="match status" value="1"/>
</dbReference>
<dbReference type="InterPro" id="IPR036188">
    <property type="entry name" value="FAD/NAD-bd_sf"/>
</dbReference>
<dbReference type="Gene3D" id="3.40.30.120">
    <property type="match status" value="1"/>
</dbReference>
<dbReference type="SUPFAM" id="SSF51905">
    <property type="entry name" value="FAD/NAD(P)-binding domain"/>
    <property type="match status" value="1"/>
</dbReference>
<evidence type="ECO:0000313" key="6">
    <source>
        <dbReference type="Proteomes" id="UP000217005"/>
    </source>
</evidence>
<dbReference type="AlphaFoldDB" id="A0A261RUK4"/>
<reference evidence="5 6" key="1">
    <citation type="submission" date="2017-05" db="EMBL/GenBank/DDBJ databases">
        <title>Complete and WGS of Bordetella genogroups.</title>
        <authorList>
            <person name="Spilker T."/>
            <person name="LiPuma J."/>
        </authorList>
    </citation>
    <scope>NUCLEOTIDE SEQUENCE [LARGE SCALE GENOMIC DNA]</scope>
    <source>
        <strain evidence="5 6">AU17610</strain>
    </source>
</reference>
<dbReference type="Gene3D" id="3.50.50.60">
    <property type="entry name" value="FAD/NAD(P)-binding domain"/>
    <property type="match status" value="1"/>
</dbReference>
<dbReference type="PRINTS" id="PR00420">
    <property type="entry name" value="RNGMNOXGNASE"/>
</dbReference>
<dbReference type="PANTHER" id="PTHR43004:SF19">
    <property type="entry name" value="BINDING MONOOXYGENASE, PUTATIVE (JCVI)-RELATED"/>
    <property type="match status" value="1"/>
</dbReference>
<dbReference type="Proteomes" id="UP000217005">
    <property type="component" value="Unassembled WGS sequence"/>
</dbReference>
<dbReference type="PANTHER" id="PTHR43004">
    <property type="entry name" value="TRK SYSTEM POTASSIUM UPTAKE PROTEIN"/>
    <property type="match status" value="1"/>
</dbReference>
<dbReference type="InterPro" id="IPR002938">
    <property type="entry name" value="FAD-bd"/>
</dbReference>
<dbReference type="GO" id="GO:0071949">
    <property type="term" value="F:FAD binding"/>
    <property type="evidence" value="ECO:0007669"/>
    <property type="project" value="InterPro"/>
</dbReference>
<evidence type="ECO:0000259" key="4">
    <source>
        <dbReference type="Pfam" id="PF01494"/>
    </source>
</evidence>
<sequence length="560" mass="62137">MGDIDYQALEFAYQAHVRSDTPATHPVVIVGAGPVGLTTAIDLARQGVPVVVLDDDFRLSTGSRAICFAKRTLEIWDRLGVGQRMVDKGVSWNVGKVFFRDQEVWRFDLLPESGHHRPAFINLQQYYAEGYLHERACAEPNITLRWKNRVTGVEHHDDHVLVTIDTPDGPYTLAAQWLIACDGARSPVRKLLGQEAHGRVFKDRFLIADVKMSAPFPAERWFWFDPPFHPNQSVLLHMQPDNVWRIDFQLGWNADPVEAVKPENVLPRIRALLGADTQFELEWVSVYTFACERMDTFRHRRVLFAGDSAHRVSPFGARGANSGVQDAENLAWKLRLVLAGQAPEALLDTYAAEREFAADENILNSSRSTDFITPKSEVSRTFRNAVLNLARDHAFARTLVNSGRLSLPATYRDSPLNTPDRDAFTGVMVPGAVAADAPVAGGNGKPWWLEQLDEGFTAVLFCGAQAPAEDLLQALRRRGDQAIALRTLLVAPPDAAWQAPAGLSCVIDRDGLLARRYDATPGTCYLIRPDQHVAARWRALDAAALGDALDQALARATCTH</sequence>
<dbReference type="GO" id="GO:0016709">
    <property type="term" value="F:oxidoreductase activity, acting on paired donors, with incorporation or reduction of molecular oxygen, NAD(P)H as one donor, and incorporation of one atom of oxygen"/>
    <property type="evidence" value="ECO:0007669"/>
    <property type="project" value="UniProtKB-ARBA"/>
</dbReference>
<accession>A0A261RUK4</accession>
<evidence type="ECO:0000256" key="1">
    <source>
        <dbReference type="ARBA" id="ARBA00001974"/>
    </source>
</evidence>